<comment type="caution">
    <text evidence="1">The sequence shown here is derived from an EMBL/GenBank/DDBJ whole genome shotgun (WGS) entry which is preliminary data.</text>
</comment>
<reference evidence="1" key="1">
    <citation type="submission" date="2020-04" db="EMBL/GenBank/DDBJ databases">
        <authorList>
            <person name="Alioto T."/>
            <person name="Alioto T."/>
            <person name="Gomez Garrido J."/>
        </authorList>
    </citation>
    <scope>NUCLEOTIDE SEQUENCE</scope>
    <source>
        <strain evidence="1">A484AB</strain>
    </source>
</reference>
<sequence>MKSASYQLYVHLNQVTVKHADYATVTVAVKQAREVVVNMRLLFYTAFWTLPTEHAKHSSRTYMYAASPEVEFSSWLLQDFGYSCKVWGALFEKTDVKKQTNKRYVVKGDRENYCAIPPFAQTVTDEEIKSMADAFKNADQASLFCKTLESNAYKPFEVFETSCSQQKRKHQQDESPPSQTLESLLIEKLFQNVPKDYHPPANYNQQQLELVERTVGLTISSTKEICLNTMEQSKNPQWYPERV</sequence>
<name>A0A6S7K1J6_PARCT</name>
<proteinExistence type="predicted"/>
<dbReference type="AlphaFoldDB" id="A0A6S7K1J6"/>
<accession>A0A6S7K1J6</accession>
<dbReference type="EMBL" id="CACRXK020022919">
    <property type="protein sequence ID" value="CAB4037298.1"/>
    <property type="molecule type" value="Genomic_DNA"/>
</dbReference>
<gene>
    <name evidence="1" type="ORF">PACLA_8A041221</name>
</gene>
<protein>
    <submittedName>
        <fullName evidence="1">Uncharacterized protein</fullName>
    </submittedName>
</protein>
<keyword evidence="2" id="KW-1185">Reference proteome</keyword>
<organism evidence="1 2">
    <name type="scientific">Paramuricea clavata</name>
    <name type="common">Red gorgonian</name>
    <name type="synonym">Violescent sea-whip</name>
    <dbReference type="NCBI Taxonomy" id="317549"/>
    <lineage>
        <taxon>Eukaryota</taxon>
        <taxon>Metazoa</taxon>
        <taxon>Cnidaria</taxon>
        <taxon>Anthozoa</taxon>
        <taxon>Octocorallia</taxon>
        <taxon>Malacalcyonacea</taxon>
        <taxon>Plexauridae</taxon>
        <taxon>Paramuricea</taxon>
    </lineage>
</organism>
<evidence type="ECO:0000313" key="2">
    <source>
        <dbReference type="Proteomes" id="UP001152795"/>
    </source>
</evidence>
<dbReference type="Proteomes" id="UP001152795">
    <property type="component" value="Unassembled WGS sequence"/>
</dbReference>
<evidence type="ECO:0000313" key="1">
    <source>
        <dbReference type="EMBL" id="CAB4037298.1"/>
    </source>
</evidence>